<gene>
    <name evidence="1" type="ORF">K504DRAFT_33427</name>
</gene>
<dbReference type="OrthoDB" id="3244603at2759"/>
<dbReference type="AlphaFoldDB" id="A0A6G1KSX5"/>
<name>A0A6G1KSX5_9PLEO</name>
<dbReference type="SUPFAM" id="SSF88697">
    <property type="entry name" value="PUA domain-like"/>
    <property type="match status" value="1"/>
</dbReference>
<keyword evidence="2" id="KW-1185">Reference proteome</keyword>
<protein>
    <recommendedName>
        <fullName evidence="3">YDG domain-containing protein</fullName>
    </recommendedName>
</protein>
<sequence length="399" mass="45212">MYPTTPPVTDYSRPRLRQIAVWIRDELDPVIARDGPEILRADDVLMLHEMFYALRHSQTISALDLRATGIHRAVMEVAGTATRWPGRLADDCDKIILVWQKKFGALENLRPFMYGRAGRLEGIASATEFSKGALIQRWQKLCPQKILSERSHSTGDLGFSAGSWWINPLFAHHAGIIDLDTTDGGICHDNYGAYAVFLKETGEIEALSEESITYRCSPDDKGRFRLTSAVSRGRIRIRILRSHSLDSIWGPKAGVRYEGLYRVSGWTIRPVKTGDFGGPEHKVGDLMYEIKFERDDPVPMTEVMRHPTTFELDDYTEYKRLRRMQHEGSQKPTVERVETPGPAKVAAHIPSLTAPFTQLHPLSQTRNNPGPSRSPTLRYPLATIAGRPSAYLKIRWEYQ</sequence>
<evidence type="ECO:0000313" key="2">
    <source>
        <dbReference type="Proteomes" id="UP000799428"/>
    </source>
</evidence>
<evidence type="ECO:0008006" key="3">
    <source>
        <dbReference type="Google" id="ProtNLM"/>
    </source>
</evidence>
<dbReference type="Proteomes" id="UP000799428">
    <property type="component" value="Unassembled WGS sequence"/>
</dbReference>
<accession>A0A6G1KSX5</accession>
<organism evidence="1 2">
    <name type="scientific">Pleomassaria siparia CBS 279.74</name>
    <dbReference type="NCBI Taxonomy" id="1314801"/>
    <lineage>
        <taxon>Eukaryota</taxon>
        <taxon>Fungi</taxon>
        <taxon>Dikarya</taxon>
        <taxon>Ascomycota</taxon>
        <taxon>Pezizomycotina</taxon>
        <taxon>Dothideomycetes</taxon>
        <taxon>Pleosporomycetidae</taxon>
        <taxon>Pleosporales</taxon>
        <taxon>Pleomassariaceae</taxon>
        <taxon>Pleomassaria</taxon>
    </lineage>
</organism>
<proteinExistence type="predicted"/>
<dbReference type="InterPro" id="IPR036987">
    <property type="entry name" value="SRA-YDG_sf"/>
</dbReference>
<reference evidence="1" key="1">
    <citation type="journal article" date="2020" name="Stud. Mycol.">
        <title>101 Dothideomycetes genomes: a test case for predicting lifestyles and emergence of pathogens.</title>
        <authorList>
            <person name="Haridas S."/>
            <person name="Albert R."/>
            <person name="Binder M."/>
            <person name="Bloem J."/>
            <person name="Labutti K."/>
            <person name="Salamov A."/>
            <person name="Andreopoulos B."/>
            <person name="Baker S."/>
            <person name="Barry K."/>
            <person name="Bills G."/>
            <person name="Bluhm B."/>
            <person name="Cannon C."/>
            <person name="Castanera R."/>
            <person name="Culley D."/>
            <person name="Daum C."/>
            <person name="Ezra D."/>
            <person name="Gonzalez J."/>
            <person name="Henrissat B."/>
            <person name="Kuo A."/>
            <person name="Liang C."/>
            <person name="Lipzen A."/>
            <person name="Lutzoni F."/>
            <person name="Magnuson J."/>
            <person name="Mondo S."/>
            <person name="Nolan M."/>
            <person name="Ohm R."/>
            <person name="Pangilinan J."/>
            <person name="Park H.-J."/>
            <person name="Ramirez L."/>
            <person name="Alfaro M."/>
            <person name="Sun H."/>
            <person name="Tritt A."/>
            <person name="Yoshinaga Y."/>
            <person name="Zwiers L.-H."/>
            <person name="Turgeon B."/>
            <person name="Goodwin S."/>
            <person name="Spatafora J."/>
            <person name="Crous P."/>
            <person name="Grigoriev I."/>
        </authorList>
    </citation>
    <scope>NUCLEOTIDE SEQUENCE</scope>
    <source>
        <strain evidence="1">CBS 279.74</strain>
    </source>
</reference>
<dbReference type="EMBL" id="MU005764">
    <property type="protein sequence ID" value="KAF2715723.1"/>
    <property type="molecule type" value="Genomic_DNA"/>
</dbReference>
<dbReference type="InterPro" id="IPR015947">
    <property type="entry name" value="PUA-like_sf"/>
</dbReference>
<evidence type="ECO:0000313" key="1">
    <source>
        <dbReference type="EMBL" id="KAF2715723.1"/>
    </source>
</evidence>
<dbReference type="Gene3D" id="2.30.280.10">
    <property type="entry name" value="SRA-YDG"/>
    <property type="match status" value="1"/>
</dbReference>